<organism evidence="2 3">
    <name type="scientific">Arachidicoccus ginsenosidivorans</name>
    <dbReference type="NCBI Taxonomy" id="496057"/>
    <lineage>
        <taxon>Bacteria</taxon>
        <taxon>Pseudomonadati</taxon>
        <taxon>Bacteroidota</taxon>
        <taxon>Chitinophagia</taxon>
        <taxon>Chitinophagales</taxon>
        <taxon>Chitinophagaceae</taxon>
        <taxon>Arachidicoccus</taxon>
    </lineage>
</organism>
<sequence>MQLSQKVALAAKLGNYLLQNNDEWQQIKHQAYRENPWFIPEFIDTATKNIAEAYLNESLLEKWLSRYPALNHSKTPKTVGVVMAGNLPLVGFHDFLSVFLSGHKQQIKLSSKDQVLLKHLLTKMTEWDPAFASQVSVVERLKDCDAYIATGSNNSSRYFDYYFGNKPHIIRKNRTSVAVLTGDESKQQLSGLASDLMLYFGLGCRNVTKLYVPEGYDFVPLIEALKVYNYYLDFHKYHHNFDYQLAILIMNSKMYMNSGSLLLIENEALFSPISLVHYSFYNDMAAINDSLKGNEDIQCIIGKAYVPFGQGQMPTLMDYADNVDTMEFLAGL</sequence>
<protein>
    <submittedName>
        <fullName evidence="2">Acyl-CoA reductase</fullName>
    </submittedName>
</protein>
<keyword evidence="3" id="KW-1185">Reference proteome</keyword>
<evidence type="ECO:0000313" key="3">
    <source>
        <dbReference type="Proteomes" id="UP000321291"/>
    </source>
</evidence>
<gene>
    <name evidence="2" type="ORF">FSB73_17795</name>
</gene>
<dbReference type="InterPro" id="IPR008670">
    <property type="entry name" value="CoA_reduct_LuxC"/>
</dbReference>
<dbReference type="GO" id="GO:0008218">
    <property type="term" value="P:bioluminescence"/>
    <property type="evidence" value="ECO:0007669"/>
    <property type="project" value="InterPro"/>
</dbReference>
<dbReference type="AlphaFoldDB" id="A0A5B8VP93"/>
<evidence type="ECO:0000313" key="2">
    <source>
        <dbReference type="EMBL" id="QEC73249.1"/>
    </source>
</evidence>
<reference evidence="2 3" key="1">
    <citation type="journal article" date="2017" name="Int. J. Syst. Evol. Microbiol.">
        <title>Arachidicoccus ginsenosidivorans sp. nov., with ginsenoside-converting activity isolated from ginseng cultivating soil.</title>
        <authorList>
            <person name="Siddiqi M.Z."/>
            <person name="Aslam Z."/>
            <person name="Im W.T."/>
        </authorList>
    </citation>
    <scope>NUCLEOTIDE SEQUENCE [LARGE SCALE GENOMIC DNA]</scope>
    <source>
        <strain evidence="2 3">Gsoil 809</strain>
    </source>
</reference>
<keyword evidence="1" id="KW-0521">NADP</keyword>
<evidence type="ECO:0000256" key="1">
    <source>
        <dbReference type="ARBA" id="ARBA00022857"/>
    </source>
</evidence>
<dbReference type="Proteomes" id="UP000321291">
    <property type="component" value="Chromosome"/>
</dbReference>
<proteinExistence type="predicted"/>
<accession>A0A5B8VP93</accession>
<dbReference type="KEGG" id="agi:FSB73_17795"/>
<dbReference type="EMBL" id="CP042434">
    <property type="protein sequence ID" value="QEC73249.1"/>
    <property type="molecule type" value="Genomic_DNA"/>
</dbReference>
<dbReference type="RefSeq" id="WP_146785274.1">
    <property type="nucleotide sequence ID" value="NZ_CP042434.1"/>
</dbReference>
<name>A0A5B8VP93_9BACT</name>
<dbReference type="Pfam" id="PF05893">
    <property type="entry name" value="LuxC"/>
    <property type="match status" value="1"/>
</dbReference>
<dbReference type="OrthoDB" id="1522941at2"/>
<dbReference type="GO" id="GO:0003995">
    <property type="term" value="F:acyl-CoA dehydrogenase activity"/>
    <property type="evidence" value="ECO:0007669"/>
    <property type="project" value="InterPro"/>
</dbReference>